<dbReference type="AlphaFoldDB" id="A0A314XKE4"/>
<dbReference type="OrthoDB" id="340550at2759"/>
<gene>
    <name evidence="2" type="ORF">Pyn_21767</name>
    <name evidence="1" type="ORF">Pyn_24897</name>
</gene>
<reference evidence="1 3" key="1">
    <citation type="submission" date="2018-02" db="EMBL/GenBank/DDBJ databases">
        <title>Draft genome of wild Prunus yedoensis var. nudiflora.</title>
        <authorList>
            <person name="Baek S."/>
            <person name="Kim J.-H."/>
            <person name="Choi K."/>
            <person name="Kim G.-B."/>
            <person name="Cho A."/>
            <person name="Jang H."/>
            <person name="Shin C.-H."/>
            <person name="Yu H.-J."/>
            <person name="Mun J.-H."/>
        </authorList>
    </citation>
    <scope>NUCLEOTIDE SEQUENCE [LARGE SCALE GENOMIC DNA]</scope>
    <source>
        <strain evidence="3">cv. Jeju island</strain>
        <tissue evidence="1">Leaf</tissue>
    </source>
</reference>
<proteinExistence type="predicted"/>
<dbReference type="EMBL" id="PJQY01002565">
    <property type="protein sequence ID" value="PQP92478.1"/>
    <property type="molecule type" value="Genomic_DNA"/>
</dbReference>
<dbReference type="Proteomes" id="UP000250321">
    <property type="component" value="Unassembled WGS sequence"/>
</dbReference>
<name>A0A314XKE4_PRUYE</name>
<evidence type="ECO:0000313" key="2">
    <source>
        <dbReference type="EMBL" id="PQP98827.1"/>
    </source>
</evidence>
<keyword evidence="3" id="KW-1185">Reference proteome</keyword>
<protein>
    <submittedName>
        <fullName evidence="1">Uncharacterized protein</fullName>
    </submittedName>
</protein>
<evidence type="ECO:0000313" key="3">
    <source>
        <dbReference type="Proteomes" id="UP000250321"/>
    </source>
</evidence>
<sequence length="99" mass="11538">MAKCLPLMSQCCFAVGKWFLLNSPPGEIQFVARDVKEAASKAPPQNDRSNWRLFRFDEFWALTCTSSKLRTFLLYWGSNFPKSVLPKMLTVYERVKKRL</sequence>
<comment type="caution">
    <text evidence="1">The sequence shown here is derived from an EMBL/GenBank/DDBJ whole genome shotgun (WGS) entry which is preliminary data.</text>
</comment>
<organism evidence="1 3">
    <name type="scientific">Prunus yedoensis var. nudiflora</name>
    <dbReference type="NCBI Taxonomy" id="2094558"/>
    <lineage>
        <taxon>Eukaryota</taxon>
        <taxon>Viridiplantae</taxon>
        <taxon>Streptophyta</taxon>
        <taxon>Embryophyta</taxon>
        <taxon>Tracheophyta</taxon>
        <taxon>Spermatophyta</taxon>
        <taxon>Magnoliopsida</taxon>
        <taxon>eudicotyledons</taxon>
        <taxon>Gunneridae</taxon>
        <taxon>Pentapetalae</taxon>
        <taxon>rosids</taxon>
        <taxon>fabids</taxon>
        <taxon>Rosales</taxon>
        <taxon>Rosaceae</taxon>
        <taxon>Amygdaloideae</taxon>
        <taxon>Amygdaleae</taxon>
        <taxon>Prunus</taxon>
    </lineage>
</organism>
<accession>A0A314XKE4</accession>
<dbReference type="EMBL" id="PJQY01001868">
    <property type="protein sequence ID" value="PQP98827.1"/>
    <property type="molecule type" value="Genomic_DNA"/>
</dbReference>
<evidence type="ECO:0000313" key="1">
    <source>
        <dbReference type="EMBL" id="PQP92478.1"/>
    </source>
</evidence>